<dbReference type="GO" id="GO:0045202">
    <property type="term" value="C:synapse"/>
    <property type="evidence" value="ECO:0007669"/>
    <property type="project" value="GOC"/>
</dbReference>
<feature type="transmembrane region" description="Helical" evidence="10">
    <location>
        <begin position="510"/>
        <end position="529"/>
    </location>
</feature>
<dbReference type="CDD" id="cd14967">
    <property type="entry name" value="7tmA_amine_R-like"/>
    <property type="match status" value="1"/>
</dbReference>
<comment type="caution">
    <text evidence="12">The sequence shown here is derived from an EMBL/GenBank/DDBJ whole genome shotgun (WGS) entry which is preliminary data.</text>
</comment>
<evidence type="ECO:0000256" key="8">
    <source>
        <dbReference type="ARBA" id="ARBA00023170"/>
    </source>
</evidence>
<dbReference type="InterPro" id="IPR000276">
    <property type="entry name" value="GPCR_Rhodpsn"/>
</dbReference>
<keyword evidence="13" id="KW-1185">Reference proteome</keyword>
<evidence type="ECO:0000256" key="7">
    <source>
        <dbReference type="ARBA" id="ARBA00023157"/>
    </source>
</evidence>
<evidence type="ECO:0000256" key="4">
    <source>
        <dbReference type="ARBA" id="ARBA00022989"/>
    </source>
</evidence>
<dbReference type="Proteomes" id="UP000678393">
    <property type="component" value="Unassembled WGS sequence"/>
</dbReference>
<feature type="transmembrane region" description="Helical" evidence="10">
    <location>
        <begin position="160"/>
        <end position="182"/>
    </location>
</feature>
<keyword evidence="6 10" id="KW-0472">Membrane</keyword>
<feature type="transmembrane region" description="Helical" evidence="10">
    <location>
        <begin position="133"/>
        <end position="154"/>
    </location>
</feature>
<keyword evidence="7" id="KW-1015">Disulfide bond</keyword>
<accession>A0A8S3ZYP3</accession>
<dbReference type="InterPro" id="IPR017452">
    <property type="entry name" value="GPCR_Rhodpsn_7TM"/>
</dbReference>
<dbReference type="PRINTS" id="PR00237">
    <property type="entry name" value="GPCRRHODOPSN"/>
</dbReference>
<evidence type="ECO:0000256" key="1">
    <source>
        <dbReference type="ARBA" id="ARBA00004651"/>
    </source>
</evidence>
<dbReference type="GO" id="GO:0004930">
    <property type="term" value="F:G protein-coupled receptor activity"/>
    <property type="evidence" value="ECO:0007669"/>
    <property type="project" value="UniProtKB-KW"/>
</dbReference>
<feature type="transmembrane region" description="Helical" evidence="10">
    <location>
        <begin position="203"/>
        <end position="225"/>
    </location>
</feature>
<evidence type="ECO:0000259" key="11">
    <source>
        <dbReference type="PROSITE" id="PS50262"/>
    </source>
</evidence>
<feature type="transmembrane region" description="Helical" evidence="10">
    <location>
        <begin position="85"/>
        <end position="112"/>
    </location>
</feature>
<dbReference type="GO" id="GO:0005886">
    <property type="term" value="C:plasma membrane"/>
    <property type="evidence" value="ECO:0007669"/>
    <property type="project" value="UniProtKB-SubCell"/>
</dbReference>
<keyword evidence="5" id="KW-0297">G-protein coupled receptor</keyword>
<dbReference type="PANTHER" id="PTHR24248">
    <property type="entry name" value="ADRENERGIC RECEPTOR-RELATED G-PROTEIN COUPLED RECEPTOR"/>
    <property type="match status" value="1"/>
</dbReference>
<protein>
    <recommendedName>
        <fullName evidence="11">G-protein coupled receptors family 1 profile domain-containing protein</fullName>
    </recommendedName>
</protein>
<gene>
    <name evidence="12" type="ORF">CUNI_LOCUS18856</name>
</gene>
<evidence type="ECO:0000313" key="12">
    <source>
        <dbReference type="EMBL" id="CAG5133298.1"/>
    </source>
</evidence>
<keyword evidence="9" id="KW-0807">Transducer</keyword>
<dbReference type="PROSITE" id="PS50262">
    <property type="entry name" value="G_PROTEIN_RECEP_F1_2"/>
    <property type="match status" value="1"/>
</dbReference>
<dbReference type="GO" id="GO:0001591">
    <property type="term" value="F:dopamine neurotransmitter receptor activity, coupled via Gi/Go"/>
    <property type="evidence" value="ECO:0007669"/>
    <property type="project" value="TreeGrafter"/>
</dbReference>
<dbReference type="PANTHER" id="PTHR24248:SF125">
    <property type="entry name" value="DOPAMINE D2-LIKE RECEPTOR"/>
    <property type="match status" value="1"/>
</dbReference>
<reference evidence="12" key="1">
    <citation type="submission" date="2021-04" db="EMBL/GenBank/DDBJ databases">
        <authorList>
            <consortium name="Molecular Ecology Group"/>
        </authorList>
    </citation>
    <scope>NUCLEOTIDE SEQUENCE</scope>
</reference>
<comment type="subcellular location">
    <subcellularLocation>
        <location evidence="1">Cell membrane</location>
        <topology evidence="1">Multi-pass membrane protein</topology>
    </subcellularLocation>
</comment>
<evidence type="ECO:0000256" key="3">
    <source>
        <dbReference type="ARBA" id="ARBA00022692"/>
    </source>
</evidence>
<evidence type="ECO:0000256" key="10">
    <source>
        <dbReference type="SAM" id="Phobius"/>
    </source>
</evidence>
<evidence type="ECO:0000256" key="5">
    <source>
        <dbReference type="ARBA" id="ARBA00023040"/>
    </source>
</evidence>
<evidence type="ECO:0000256" key="9">
    <source>
        <dbReference type="ARBA" id="ARBA00023224"/>
    </source>
</evidence>
<name>A0A8S3ZYP3_9EUPU</name>
<dbReference type="SMART" id="SM01381">
    <property type="entry name" value="7TM_GPCR_Srsx"/>
    <property type="match status" value="1"/>
</dbReference>
<feature type="transmembrane region" description="Helical" evidence="10">
    <location>
        <begin position="261"/>
        <end position="279"/>
    </location>
</feature>
<dbReference type="Pfam" id="PF00001">
    <property type="entry name" value="7tm_1"/>
    <property type="match status" value="1"/>
</dbReference>
<organism evidence="12 13">
    <name type="scientific">Candidula unifasciata</name>
    <dbReference type="NCBI Taxonomy" id="100452"/>
    <lineage>
        <taxon>Eukaryota</taxon>
        <taxon>Metazoa</taxon>
        <taxon>Spiralia</taxon>
        <taxon>Lophotrochozoa</taxon>
        <taxon>Mollusca</taxon>
        <taxon>Gastropoda</taxon>
        <taxon>Heterobranchia</taxon>
        <taxon>Euthyneura</taxon>
        <taxon>Panpulmonata</taxon>
        <taxon>Eupulmonata</taxon>
        <taxon>Stylommatophora</taxon>
        <taxon>Helicina</taxon>
        <taxon>Helicoidea</taxon>
        <taxon>Geomitridae</taxon>
        <taxon>Candidula</taxon>
    </lineage>
</organism>
<dbReference type="AlphaFoldDB" id="A0A8S3ZYP3"/>
<keyword evidence="8" id="KW-0675">Receptor</keyword>
<feature type="domain" description="G-protein coupled receptors family 1 profile" evidence="11">
    <location>
        <begin position="103"/>
        <end position="561"/>
    </location>
</feature>
<keyword evidence="4 10" id="KW-1133">Transmembrane helix</keyword>
<dbReference type="Gene3D" id="1.20.1070.10">
    <property type="entry name" value="Rhodopsin 7-helix transmembrane proteins"/>
    <property type="match status" value="2"/>
</dbReference>
<keyword evidence="3 10" id="KW-0812">Transmembrane</keyword>
<evidence type="ECO:0000313" key="13">
    <source>
        <dbReference type="Proteomes" id="UP000678393"/>
    </source>
</evidence>
<sequence length="590" mass="66939">MVYYPPVSSEDYYSVQVVSGRQYLEAVTYYWQLIGTTVNTEANLSTSHLQEMDTNVSLSICGTNSSDLWLMISPICSTRYRSIEIFLIVAVTLSLITLWTILGNILVLFALYRFETLRTMSNCLIGNLAISDLLLALTVLPVSIGHDLLGYWVFGEVACTVWLCVDVLYCTASIWGLCTVAFDRYLATVYPVWYHDQRSVPKAVGCIVFVWIFSVIISFAPFIGWRQMIPSFFTFNHVIRRHECILFTSSSYVLYSSMGSFVIPAVFMTFMYIRIFMVLHNQSKGIKTKVAATTTTIPTPADNGCPVIKLPSEEAINGDSRNIAIATFASGTADNLNDQQNMGEADSQLDRNIVLKIHHLIQPLQCSSVVSKQTESNLNRQTPLSAGNLRSNSFAIPYDATKAKSGRKHFLNVADLDRRNSHTATIQRSTSDAENMHVYMHELRLSPECHRSKSASALSTNEETDVLNHPSAPRRSLPCNISIFQRNNRMTMSMKRRFELREQRATKRMLLIMICFCVCWMPFLFMYILRSVCETCDMNHHFVAAIIWLGYVNSSLNPILYALFNDDFKTAFKKILGCAPLYVKNRRLQR</sequence>
<dbReference type="SUPFAM" id="SSF81321">
    <property type="entry name" value="Family A G protein-coupled receptor-like"/>
    <property type="match status" value="1"/>
</dbReference>
<proteinExistence type="predicted"/>
<keyword evidence="2" id="KW-1003">Cell membrane</keyword>
<dbReference type="OrthoDB" id="5955450at2759"/>
<feature type="transmembrane region" description="Helical" evidence="10">
    <location>
        <begin position="541"/>
        <end position="564"/>
    </location>
</feature>
<dbReference type="EMBL" id="CAJHNH020006090">
    <property type="protein sequence ID" value="CAG5133298.1"/>
    <property type="molecule type" value="Genomic_DNA"/>
</dbReference>
<evidence type="ECO:0000256" key="6">
    <source>
        <dbReference type="ARBA" id="ARBA00023136"/>
    </source>
</evidence>
<evidence type="ECO:0000256" key="2">
    <source>
        <dbReference type="ARBA" id="ARBA00022475"/>
    </source>
</evidence>